<dbReference type="EMBL" id="JNVN01000245">
    <property type="protein sequence ID" value="KHJ35814.1"/>
    <property type="molecule type" value="Genomic_DNA"/>
</dbReference>
<comment type="caution">
    <text evidence="1">The sequence shown here is derived from an EMBL/GenBank/DDBJ whole genome shotgun (WGS) entry which is preliminary data.</text>
</comment>
<keyword evidence="2" id="KW-1185">Reference proteome</keyword>
<dbReference type="HOGENOM" id="CLU_2279529_0_0_1"/>
<sequence length="102" mass="11718">MVDIRFGGWQNPRHAEVTGGSQILRNDNDHYTLSYELNNQEVKKFQRRQVVDLDTSGDAIMGSINAANVTSKRRRRTIWKTKLRLRNLGKKGDTFDANDRGV</sequence>
<organism evidence="1 2">
    <name type="scientific">Uncinula necator</name>
    <name type="common">Grape powdery mildew</name>
    <dbReference type="NCBI Taxonomy" id="52586"/>
    <lineage>
        <taxon>Eukaryota</taxon>
        <taxon>Fungi</taxon>
        <taxon>Dikarya</taxon>
        <taxon>Ascomycota</taxon>
        <taxon>Pezizomycotina</taxon>
        <taxon>Leotiomycetes</taxon>
        <taxon>Erysiphales</taxon>
        <taxon>Erysiphaceae</taxon>
        <taxon>Erysiphe</taxon>
    </lineage>
</organism>
<evidence type="ECO:0000313" key="2">
    <source>
        <dbReference type="Proteomes" id="UP000030854"/>
    </source>
</evidence>
<gene>
    <name evidence="1" type="ORF">EV44_g5703</name>
</gene>
<accession>A0A0B1PH38</accession>
<dbReference type="Proteomes" id="UP000030854">
    <property type="component" value="Unassembled WGS sequence"/>
</dbReference>
<evidence type="ECO:0000313" key="1">
    <source>
        <dbReference type="EMBL" id="KHJ35814.1"/>
    </source>
</evidence>
<dbReference type="AlphaFoldDB" id="A0A0B1PH38"/>
<protein>
    <submittedName>
        <fullName evidence="1">Uncharacterized protein</fullName>
    </submittedName>
</protein>
<proteinExistence type="predicted"/>
<name>A0A0B1PH38_UNCNE</name>
<reference evidence="1 2" key="1">
    <citation type="journal article" date="2014" name="BMC Genomics">
        <title>Adaptive genomic structural variation in the grape powdery mildew pathogen, Erysiphe necator.</title>
        <authorList>
            <person name="Jones L."/>
            <person name="Riaz S."/>
            <person name="Morales-Cruz A."/>
            <person name="Amrine K.C."/>
            <person name="McGuire B."/>
            <person name="Gubler W.D."/>
            <person name="Walker M.A."/>
            <person name="Cantu D."/>
        </authorList>
    </citation>
    <scope>NUCLEOTIDE SEQUENCE [LARGE SCALE GENOMIC DNA]</scope>
    <source>
        <strain evidence="2">c</strain>
    </source>
</reference>